<gene>
    <name evidence="2" type="ORF">SAMN02927925_00999</name>
</gene>
<dbReference type="RefSeq" id="WP_023576580.1">
    <property type="nucleotide sequence ID" value="NZ_CBCSBQ010000032.1"/>
</dbReference>
<dbReference type="AlphaFoldDB" id="A0A1G4VGH9"/>
<feature type="domain" description="YchJ-like middle NTF2-like" evidence="1">
    <location>
        <begin position="28"/>
        <end position="121"/>
    </location>
</feature>
<reference evidence="2 3" key="1">
    <citation type="submission" date="2016-10" db="EMBL/GenBank/DDBJ databases">
        <authorList>
            <person name="de Groot N.N."/>
        </authorList>
    </citation>
    <scope>NUCLEOTIDE SEQUENCE [LARGE SCALE GENOMIC DNA]</scope>
    <source>
        <strain evidence="2 3">CGMCC 1.3801</strain>
    </source>
</reference>
<sequence>MQNCYCGSGKSFSECCEPYISGVQKAPTTEVLMRSRYSAYCTHAADYLVATTHSSTRRHHNKKDILSWASENHWIKLEIISASENTVEFKAYFMDNRLQNNIHHEKSTFKKEGESWYYVDGIFNEAIR</sequence>
<evidence type="ECO:0000259" key="1">
    <source>
        <dbReference type="Pfam" id="PF17775"/>
    </source>
</evidence>
<dbReference type="InterPro" id="IPR048469">
    <property type="entry name" value="YchJ-like_M"/>
</dbReference>
<dbReference type="EMBL" id="FMTY01000002">
    <property type="protein sequence ID" value="SCX06419.1"/>
    <property type="molecule type" value="Genomic_DNA"/>
</dbReference>
<organism evidence="2 3">
    <name type="scientific">Flavobacterium saliperosum</name>
    <dbReference type="NCBI Taxonomy" id="329186"/>
    <lineage>
        <taxon>Bacteria</taxon>
        <taxon>Pseudomonadati</taxon>
        <taxon>Bacteroidota</taxon>
        <taxon>Flavobacteriia</taxon>
        <taxon>Flavobacteriales</taxon>
        <taxon>Flavobacteriaceae</taxon>
        <taxon>Flavobacterium</taxon>
    </lineage>
</organism>
<dbReference type="Gene3D" id="3.10.450.50">
    <property type="match status" value="1"/>
</dbReference>
<proteinExistence type="predicted"/>
<evidence type="ECO:0000313" key="2">
    <source>
        <dbReference type="EMBL" id="SCX06419.1"/>
    </source>
</evidence>
<dbReference type="Pfam" id="PF17775">
    <property type="entry name" value="YchJ_M-like"/>
    <property type="match status" value="1"/>
</dbReference>
<evidence type="ECO:0000313" key="3">
    <source>
        <dbReference type="Proteomes" id="UP000182124"/>
    </source>
</evidence>
<dbReference type="PANTHER" id="PTHR33747:SF1">
    <property type="entry name" value="ADENYLATE CYCLASE-ASSOCIATED CAP C-TERMINAL DOMAIN-CONTAINING PROTEIN"/>
    <property type="match status" value="1"/>
</dbReference>
<accession>A0A1G4VGH9</accession>
<dbReference type="SUPFAM" id="SSF54427">
    <property type="entry name" value="NTF2-like"/>
    <property type="match status" value="1"/>
</dbReference>
<name>A0A1G4VGH9_9FLAO</name>
<dbReference type="InterPro" id="IPR032710">
    <property type="entry name" value="NTF2-like_dom_sf"/>
</dbReference>
<dbReference type="Proteomes" id="UP000182124">
    <property type="component" value="Unassembled WGS sequence"/>
</dbReference>
<protein>
    <submittedName>
        <fullName evidence="2">SEC-C motif-containing protein</fullName>
    </submittedName>
</protein>
<dbReference type="STRING" id="329186.SAMN02927925_00999"/>
<dbReference type="PANTHER" id="PTHR33747">
    <property type="entry name" value="UPF0225 PROTEIN SCO1677"/>
    <property type="match status" value="1"/>
</dbReference>
<dbReference type="eggNOG" id="COG3012">
    <property type="taxonomic scope" value="Bacteria"/>
</dbReference>